<dbReference type="InParanoid" id="A0A7L9FIK2"/>
<dbReference type="GeneID" id="59149077"/>
<dbReference type="RefSeq" id="WP_192819640.1">
    <property type="nucleotide sequence ID" value="NZ_CP062310.1"/>
</dbReference>
<reference evidence="1 2" key="1">
    <citation type="submission" date="2020-10" db="EMBL/GenBank/DDBJ databases">
        <title>Thermofilum lucidum 3507LT sp. nov. a novel member of Thermofilaceae family isolated from Chile hot spring, and proposal of description order Thermofilales.</title>
        <authorList>
            <person name="Zayulina K.S."/>
            <person name="Elcheninov A.G."/>
            <person name="Toshchakov S.V."/>
            <person name="Kublanov I.V."/>
        </authorList>
    </citation>
    <scope>NUCLEOTIDE SEQUENCE [LARGE SCALE GENOMIC DNA]</scope>
    <source>
        <strain evidence="1 2">3507LT</strain>
    </source>
</reference>
<dbReference type="Proteomes" id="UP000594121">
    <property type="component" value="Chromosome"/>
</dbReference>
<proteinExistence type="predicted"/>
<evidence type="ECO:0000313" key="1">
    <source>
        <dbReference type="EMBL" id="QOJ79668.1"/>
    </source>
</evidence>
<dbReference type="KEGG" id="thel:IG193_04235"/>
<keyword evidence="2" id="KW-1185">Reference proteome</keyword>
<name>A0A7L9FIK2_9CREN</name>
<organism evidence="1 2">
    <name type="scientific">Infirmifilum lucidum</name>
    <dbReference type="NCBI Taxonomy" id="2776706"/>
    <lineage>
        <taxon>Archaea</taxon>
        <taxon>Thermoproteota</taxon>
        <taxon>Thermoprotei</taxon>
        <taxon>Thermofilales</taxon>
        <taxon>Thermofilaceae</taxon>
        <taxon>Infirmifilum</taxon>
    </lineage>
</organism>
<dbReference type="EMBL" id="CP062310">
    <property type="protein sequence ID" value="QOJ79668.1"/>
    <property type="molecule type" value="Genomic_DNA"/>
</dbReference>
<evidence type="ECO:0000313" key="2">
    <source>
        <dbReference type="Proteomes" id="UP000594121"/>
    </source>
</evidence>
<gene>
    <name evidence="1" type="ORF">IG193_04235</name>
</gene>
<protein>
    <submittedName>
        <fullName evidence="1">Uncharacterized protein</fullName>
    </submittedName>
</protein>
<dbReference type="AlphaFoldDB" id="A0A7L9FIK2"/>
<sequence>MKYKLFSFYLQSGDPKPLNIEVKSFLFELRNGKPSLVLPENTRDFEEEDYVEFDSIVAPLIGVSINDLLHGVYEVKTHEYSVTPGSTYLRVIQKVDKQSTTSVILFEIFQVEEAGIAVRYSDNSYVKESSRDRVRYIADILGMDKKALEQEIAKAGIILY</sequence>
<accession>A0A7L9FIK2</accession>